<protein>
    <submittedName>
        <fullName evidence="3">Pimeloyl-ACP methyl ester carboxylesterase</fullName>
    </submittedName>
</protein>
<proteinExistence type="predicted"/>
<organism evidence="3 4">
    <name type="scientific">Granulicella aggregans</name>
    <dbReference type="NCBI Taxonomy" id="474949"/>
    <lineage>
        <taxon>Bacteria</taxon>
        <taxon>Pseudomonadati</taxon>
        <taxon>Acidobacteriota</taxon>
        <taxon>Terriglobia</taxon>
        <taxon>Terriglobales</taxon>
        <taxon>Acidobacteriaceae</taxon>
        <taxon>Granulicella</taxon>
    </lineage>
</organism>
<dbReference type="EMBL" id="JACHIP010000049">
    <property type="protein sequence ID" value="MBB5061517.1"/>
    <property type="molecule type" value="Genomic_DNA"/>
</dbReference>
<dbReference type="PANTHER" id="PTHR43798:SF31">
    <property type="entry name" value="AB HYDROLASE SUPERFAMILY PROTEIN YCLE"/>
    <property type="match status" value="1"/>
</dbReference>
<dbReference type="GO" id="GO:0016020">
    <property type="term" value="C:membrane"/>
    <property type="evidence" value="ECO:0007669"/>
    <property type="project" value="TreeGrafter"/>
</dbReference>
<feature type="domain" description="AB hydrolase-1" evidence="2">
    <location>
        <begin position="21"/>
        <end position="130"/>
    </location>
</feature>
<dbReference type="Gene3D" id="3.40.50.1820">
    <property type="entry name" value="alpha/beta hydrolase"/>
    <property type="match status" value="1"/>
</dbReference>
<dbReference type="SUPFAM" id="SSF53474">
    <property type="entry name" value="alpha/beta-Hydrolases"/>
    <property type="match status" value="1"/>
</dbReference>
<accession>A0A7W8E7B0</accession>
<evidence type="ECO:0000259" key="2">
    <source>
        <dbReference type="Pfam" id="PF00561"/>
    </source>
</evidence>
<name>A0A7W8E7B0_9BACT</name>
<keyword evidence="4" id="KW-1185">Reference proteome</keyword>
<evidence type="ECO:0000256" key="1">
    <source>
        <dbReference type="ARBA" id="ARBA00022801"/>
    </source>
</evidence>
<evidence type="ECO:0000313" key="4">
    <source>
        <dbReference type="Proteomes" id="UP000540989"/>
    </source>
</evidence>
<dbReference type="Proteomes" id="UP000540989">
    <property type="component" value="Unassembled WGS sequence"/>
</dbReference>
<gene>
    <name evidence="3" type="ORF">HDF16_006253</name>
</gene>
<dbReference type="InterPro" id="IPR029058">
    <property type="entry name" value="AB_hydrolase_fold"/>
</dbReference>
<comment type="caution">
    <text evidence="3">The sequence shown here is derived from an EMBL/GenBank/DDBJ whole genome shotgun (WGS) entry which is preliminary data.</text>
</comment>
<dbReference type="InterPro" id="IPR000073">
    <property type="entry name" value="AB_hydrolase_1"/>
</dbReference>
<keyword evidence="1" id="KW-0378">Hydrolase</keyword>
<reference evidence="3 4" key="1">
    <citation type="submission" date="2020-08" db="EMBL/GenBank/DDBJ databases">
        <title>Genomic Encyclopedia of Type Strains, Phase IV (KMG-V): Genome sequencing to study the core and pangenomes of soil and plant-associated prokaryotes.</title>
        <authorList>
            <person name="Whitman W."/>
        </authorList>
    </citation>
    <scope>NUCLEOTIDE SEQUENCE [LARGE SCALE GENOMIC DNA]</scope>
    <source>
        <strain evidence="3 4">M8UP14</strain>
    </source>
</reference>
<evidence type="ECO:0000313" key="3">
    <source>
        <dbReference type="EMBL" id="MBB5061517.1"/>
    </source>
</evidence>
<dbReference type="InterPro" id="IPR050266">
    <property type="entry name" value="AB_hydrolase_sf"/>
</dbReference>
<dbReference type="PANTHER" id="PTHR43798">
    <property type="entry name" value="MONOACYLGLYCEROL LIPASE"/>
    <property type="match status" value="1"/>
</dbReference>
<dbReference type="GO" id="GO:0016787">
    <property type="term" value="F:hydrolase activity"/>
    <property type="evidence" value="ECO:0007669"/>
    <property type="project" value="UniProtKB-KW"/>
</dbReference>
<sequence>MVAVEPGVKLEVLDWGGTGEPLVFLAGLGGTAHSFDTFAMNFTKDHHVYGITRRGYPASDVPEPVNDNYDSDRLGDDVLSVLTALKIERPVLAGHSFAGEEMSSIATRFPNRVAGLIYLDAANRYAFSPSDRGDFQIDTLELKRRLNDVLSAISPTETRAAIDAVIGALPQYEKDLQQQTRDWAHAPDMAPTAYADVVKERATPEGKIEIAALHGERRYTQINCPVLAIFALPHDHGLPPGPERDAADAWDLKQFGPLADSFEAGVPTARVVRIPHAQHAVYKSNEAEVVKEMKAFLKRLN</sequence>
<dbReference type="AlphaFoldDB" id="A0A7W8E7B0"/>
<dbReference type="Pfam" id="PF00561">
    <property type="entry name" value="Abhydrolase_1"/>
    <property type="match status" value="1"/>
</dbReference>